<dbReference type="STRING" id="386043.lwe0935"/>
<feature type="signal peptide" evidence="1">
    <location>
        <begin position="1"/>
        <end position="25"/>
    </location>
</feature>
<dbReference type="GeneID" id="69055744"/>
<evidence type="ECO:0000313" key="2">
    <source>
        <dbReference type="EMBL" id="CAK20353.1"/>
    </source>
</evidence>
<organism evidence="2 3">
    <name type="scientific">Listeria welshimeri serovar 6b (strain ATCC 35897 / DSM 20650 / CCUG 15529 / CIP 8149 / NCTC 11857 / SLCC 5334 / V8)</name>
    <dbReference type="NCBI Taxonomy" id="386043"/>
    <lineage>
        <taxon>Bacteria</taxon>
        <taxon>Bacillati</taxon>
        <taxon>Bacillota</taxon>
        <taxon>Bacilli</taxon>
        <taxon>Bacillales</taxon>
        <taxon>Listeriaceae</taxon>
        <taxon>Listeria</taxon>
    </lineage>
</organism>
<accession>A0AH71</accession>
<proteinExistence type="predicted"/>
<dbReference type="RefSeq" id="WP_011701765.1">
    <property type="nucleotide sequence ID" value="NC_008555.1"/>
</dbReference>
<keyword evidence="1" id="KW-0732">Signal</keyword>
<reference evidence="2 3" key="1">
    <citation type="journal article" date="2006" name="J. Bacteriol.">
        <title>Whole-genome sequence of Listeria welshimeri reveals common steps in genome reduction with Listeria innocua as compared to Listeria monocytogenes.</title>
        <authorList>
            <person name="Hain T."/>
            <person name="Steinweg C."/>
            <person name="Kuenne C.T."/>
            <person name="Billion A."/>
            <person name="Ghai R."/>
            <person name="Chatterjee S.S."/>
            <person name="Domann E."/>
            <person name="Kaerst U."/>
            <person name="Goesmann A."/>
            <person name="Bekel T."/>
            <person name="Bartels D."/>
            <person name="Kaiser O."/>
            <person name="Meyer F."/>
            <person name="Puehler A."/>
            <person name="Weisshaar B."/>
            <person name="Wehland J."/>
            <person name="Liang C."/>
            <person name="Dandekar T."/>
            <person name="Lampidis R."/>
            <person name="Kreft J."/>
            <person name="Goebel W."/>
            <person name="Chakraborty T."/>
        </authorList>
    </citation>
    <scope>NUCLEOTIDE SEQUENCE [LARGE SCALE GENOMIC DNA]</scope>
    <source>
        <strain evidence="3">ATCC 35897 / DSM 20650 / CIP 8149 / NCTC 11857 / SLCC 5334 / V8</strain>
    </source>
</reference>
<dbReference type="KEGG" id="lwe:lwe0935"/>
<protein>
    <submittedName>
        <fullName evidence="2">Putative secreted protein</fullName>
    </submittedName>
</protein>
<feature type="chain" id="PRO_5002622506" evidence="1">
    <location>
        <begin position="26"/>
        <end position="55"/>
    </location>
</feature>
<name>A0AH71_LISW6</name>
<dbReference type="HOGENOM" id="CLU_3026871_0_0_9"/>
<gene>
    <name evidence="2" type="ordered locus">lwe0935</name>
</gene>
<sequence>MKLKNVGALLLGTVLIFQAPFHAFAAILDNKEQVEQEAASPKAVINKQTLTPGIL</sequence>
<dbReference type="Proteomes" id="UP000000779">
    <property type="component" value="Chromosome"/>
</dbReference>
<dbReference type="AlphaFoldDB" id="A0AH71"/>
<dbReference type="EMBL" id="AM263198">
    <property type="protein sequence ID" value="CAK20353.1"/>
    <property type="molecule type" value="Genomic_DNA"/>
</dbReference>
<evidence type="ECO:0000256" key="1">
    <source>
        <dbReference type="SAM" id="SignalP"/>
    </source>
</evidence>
<evidence type="ECO:0000313" key="3">
    <source>
        <dbReference type="Proteomes" id="UP000000779"/>
    </source>
</evidence>